<dbReference type="CDD" id="cd02000">
    <property type="entry name" value="TPP_E1_PDC_ADC_BCADC"/>
    <property type="match status" value="1"/>
</dbReference>
<dbReference type="PANTHER" id="PTHR43380">
    <property type="entry name" value="2-OXOISOVALERATE DEHYDROGENASE SUBUNIT ALPHA, MITOCHONDRIAL"/>
    <property type="match status" value="1"/>
</dbReference>
<dbReference type="InterPro" id="IPR017596">
    <property type="entry name" value="PdhA/BkdA"/>
</dbReference>
<dbReference type="AlphaFoldDB" id="A0A7J5BFG2"/>
<protein>
    <submittedName>
        <fullName evidence="6">Pyruvate dehydrogenase (Acetyl-transferring) E1 component subunit alpha</fullName>
    </submittedName>
</protein>
<feature type="region of interest" description="Disordered" evidence="4">
    <location>
        <begin position="396"/>
        <end position="417"/>
    </location>
</feature>
<keyword evidence="2" id="KW-0560">Oxidoreductase</keyword>
<dbReference type="GO" id="GO:0009083">
    <property type="term" value="P:branched-chain amino acid catabolic process"/>
    <property type="evidence" value="ECO:0007669"/>
    <property type="project" value="TreeGrafter"/>
</dbReference>
<feature type="compositionally biased region" description="Low complexity" evidence="4">
    <location>
        <begin position="399"/>
        <end position="417"/>
    </location>
</feature>
<keyword evidence="6" id="KW-0670">Pyruvate</keyword>
<evidence type="ECO:0000313" key="7">
    <source>
        <dbReference type="Proteomes" id="UP000433493"/>
    </source>
</evidence>
<evidence type="ECO:0000259" key="5">
    <source>
        <dbReference type="Pfam" id="PF00676"/>
    </source>
</evidence>
<comment type="cofactor">
    <cofactor evidence="1">
        <name>thiamine diphosphate</name>
        <dbReference type="ChEBI" id="CHEBI:58937"/>
    </cofactor>
</comment>
<dbReference type="Gene3D" id="3.40.50.970">
    <property type="match status" value="1"/>
</dbReference>
<dbReference type="GO" id="GO:0016624">
    <property type="term" value="F:oxidoreductase activity, acting on the aldehyde or oxo group of donors, disulfide as acceptor"/>
    <property type="evidence" value="ECO:0007669"/>
    <property type="project" value="InterPro"/>
</dbReference>
<evidence type="ECO:0000256" key="3">
    <source>
        <dbReference type="ARBA" id="ARBA00023052"/>
    </source>
</evidence>
<dbReference type="SUPFAM" id="SSF52518">
    <property type="entry name" value="Thiamin diphosphate-binding fold (THDP-binding)"/>
    <property type="match status" value="1"/>
</dbReference>
<comment type="caution">
    <text evidence="6">The sequence shown here is derived from an EMBL/GenBank/DDBJ whole genome shotgun (WGS) entry which is preliminary data.</text>
</comment>
<evidence type="ECO:0000256" key="2">
    <source>
        <dbReference type="ARBA" id="ARBA00023002"/>
    </source>
</evidence>
<sequence length="417" mass="45514">MRDNEVEPTRARAQDSIQPGSDRRSPTLNTPGSQYEKLLDLLPGASPVQLIDEHGNEVENATGYPMPDAETLQNAYRGMVIARRWEAQVTALTRQGRLATYPSAYGQEAGEVGSVLSLESHDWMFPTYRDSSALLTRGVPPRNLLSFFRGDWHSSFDPYEFRISPQSTPLATQALHAVGFAHAEKLQGRNTVTLTYLGDGASSEGDTHEAMNFAATWNTATVFFVQNNQYAISTPVNEQMRSRSIADRAAGLGMRGVWVDGNDIAAVIAVTKDAIARARAGEGPTVIEARTYRLESHTNSDDPTRYRTSEEAESWKAFDPIERLANYLRANDLLTAELEAEISAEAEDNAAKTRAAMNETVEIDPLEIFDHVYATPRASLEEQRAMLAEELAAREPVGATAASATAASAAETQGATS</sequence>
<name>A0A7J5BFG2_9MICO</name>
<proteinExistence type="predicted"/>
<feature type="region of interest" description="Disordered" evidence="4">
    <location>
        <begin position="1"/>
        <end position="32"/>
    </location>
</feature>
<dbReference type="InterPro" id="IPR001017">
    <property type="entry name" value="DH_E1"/>
</dbReference>
<keyword evidence="3" id="KW-0786">Thiamine pyrophosphate</keyword>
<accession>A0A7J5BFG2</accession>
<reference evidence="6 7" key="1">
    <citation type="submission" date="2019-09" db="EMBL/GenBank/DDBJ databases">
        <title>Phylogeny of genus Pseudoclavibacter and closely related genus.</title>
        <authorList>
            <person name="Li Y."/>
        </authorList>
    </citation>
    <scope>NUCLEOTIDE SEQUENCE [LARGE SCALE GENOMIC DNA]</scope>
    <source>
        <strain evidence="6 7">KCTC 13959</strain>
    </source>
</reference>
<evidence type="ECO:0000256" key="4">
    <source>
        <dbReference type="SAM" id="MobiDB-lite"/>
    </source>
</evidence>
<evidence type="ECO:0000256" key="1">
    <source>
        <dbReference type="ARBA" id="ARBA00001964"/>
    </source>
</evidence>
<evidence type="ECO:0000313" key="6">
    <source>
        <dbReference type="EMBL" id="KAB1644974.1"/>
    </source>
</evidence>
<dbReference type="GO" id="GO:0000287">
    <property type="term" value="F:magnesium ion binding"/>
    <property type="evidence" value="ECO:0007669"/>
    <property type="project" value="UniProtKB-ARBA"/>
</dbReference>
<dbReference type="Proteomes" id="UP000433493">
    <property type="component" value="Unassembled WGS sequence"/>
</dbReference>
<dbReference type="EMBL" id="WBKB01000001">
    <property type="protein sequence ID" value="KAB1644974.1"/>
    <property type="molecule type" value="Genomic_DNA"/>
</dbReference>
<dbReference type="Pfam" id="PF00676">
    <property type="entry name" value="E1_dh"/>
    <property type="match status" value="1"/>
</dbReference>
<dbReference type="InterPro" id="IPR029061">
    <property type="entry name" value="THDP-binding"/>
</dbReference>
<dbReference type="OrthoDB" id="9766715at2"/>
<gene>
    <name evidence="6" type="primary">pdhA</name>
    <name evidence="6" type="ORF">F8O05_01550</name>
</gene>
<organism evidence="6 7">
    <name type="scientific">Gulosibacter chungangensis</name>
    <dbReference type="NCBI Taxonomy" id="979746"/>
    <lineage>
        <taxon>Bacteria</taxon>
        <taxon>Bacillati</taxon>
        <taxon>Actinomycetota</taxon>
        <taxon>Actinomycetes</taxon>
        <taxon>Micrococcales</taxon>
        <taxon>Microbacteriaceae</taxon>
        <taxon>Gulosibacter</taxon>
    </lineage>
</organism>
<feature type="domain" description="Dehydrogenase E1 component" evidence="5">
    <location>
        <begin position="77"/>
        <end position="349"/>
    </location>
</feature>
<dbReference type="RefSeq" id="WP_158050986.1">
    <property type="nucleotide sequence ID" value="NZ_WBKB01000001.1"/>
</dbReference>
<dbReference type="InterPro" id="IPR050771">
    <property type="entry name" value="Alpha-ketoacid_DH_E1_comp"/>
</dbReference>
<feature type="compositionally biased region" description="Basic and acidic residues" evidence="4">
    <location>
        <begin position="1"/>
        <end position="13"/>
    </location>
</feature>
<dbReference type="PANTHER" id="PTHR43380:SF1">
    <property type="entry name" value="2-OXOISOVALERATE DEHYDROGENASE SUBUNIT ALPHA, MITOCHONDRIAL"/>
    <property type="match status" value="1"/>
</dbReference>
<dbReference type="NCBIfam" id="TIGR03181">
    <property type="entry name" value="PDH_E1_alph_x"/>
    <property type="match status" value="1"/>
</dbReference>
<keyword evidence="7" id="KW-1185">Reference proteome</keyword>